<sequence>MNLESFYCLQCGALVELERASTLFRTGYYRIEYRMGICVSCAKEKTHPHPDVTDQSGIHHAAISNHFENVKMY</sequence>
<organism evidence="1 2">
    <name type="scientific">Cohnella pontilimi</name>
    <dbReference type="NCBI Taxonomy" id="2564100"/>
    <lineage>
        <taxon>Bacteria</taxon>
        <taxon>Bacillati</taxon>
        <taxon>Bacillota</taxon>
        <taxon>Bacilli</taxon>
        <taxon>Bacillales</taxon>
        <taxon>Paenibacillaceae</taxon>
        <taxon>Cohnella</taxon>
    </lineage>
</organism>
<evidence type="ECO:0000313" key="1">
    <source>
        <dbReference type="EMBL" id="TJY42770.1"/>
    </source>
</evidence>
<reference evidence="1 2" key="1">
    <citation type="submission" date="2019-04" db="EMBL/GenBank/DDBJ databases">
        <title>Cohnella sp. nov., isolated from soil.</title>
        <authorList>
            <person name="Kim W."/>
        </authorList>
    </citation>
    <scope>NUCLEOTIDE SEQUENCE [LARGE SCALE GENOMIC DNA]</scope>
    <source>
        <strain evidence="1 2">CAU 1483</strain>
    </source>
</reference>
<accession>A0A4U0FDC1</accession>
<comment type="caution">
    <text evidence="1">The sequence shown here is derived from an EMBL/GenBank/DDBJ whole genome shotgun (WGS) entry which is preliminary data.</text>
</comment>
<dbReference type="RefSeq" id="WP_136777189.1">
    <property type="nucleotide sequence ID" value="NZ_SUPK01000003.1"/>
</dbReference>
<keyword evidence="2" id="KW-1185">Reference proteome</keyword>
<dbReference type="Proteomes" id="UP000309673">
    <property type="component" value="Unassembled WGS sequence"/>
</dbReference>
<dbReference type="OrthoDB" id="2641051at2"/>
<name>A0A4U0FDC1_9BACL</name>
<proteinExistence type="predicted"/>
<dbReference type="EMBL" id="SUPK01000003">
    <property type="protein sequence ID" value="TJY42770.1"/>
    <property type="molecule type" value="Genomic_DNA"/>
</dbReference>
<evidence type="ECO:0000313" key="2">
    <source>
        <dbReference type="Proteomes" id="UP000309673"/>
    </source>
</evidence>
<gene>
    <name evidence="1" type="ORF">E5161_07975</name>
</gene>
<protein>
    <submittedName>
        <fullName evidence="1">Uncharacterized protein</fullName>
    </submittedName>
</protein>
<dbReference type="AlphaFoldDB" id="A0A4U0FDC1"/>